<evidence type="ECO:0000313" key="2">
    <source>
        <dbReference type="WBParaSite" id="RSKR_0000410550.1"/>
    </source>
</evidence>
<evidence type="ECO:0000313" key="1">
    <source>
        <dbReference type="Proteomes" id="UP000095286"/>
    </source>
</evidence>
<dbReference type="WBParaSite" id="RSKR_0000410550.1">
    <property type="protein sequence ID" value="RSKR_0000410550.1"/>
    <property type="gene ID" value="RSKR_0000410550"/>
</dbReference>
<reference evidence="2" key="1">
    <citation type="submission" date="2016-11" db="UniProtKB">
        <authorList>
            <consortium name="WormBaseParasite"/>
        </authorList>
    </citation>
    <scope>IDENTIFICATION</scope>
    <source>
        <strain evidence="2">KR3021</strain>
    </source>
</reference>
<sequence length="177" mass="20843">MQHQEVEAISRSACNKCIICKTNAITDKSESYKKLKTLELMFKNINDRYFYEHPPLHIFTRAWIYILFLPVGTIFFLFPYLLLISIAVSGFLILPLFCFGHKFLIDRGIMARKERTYIEHQNLFCTQSLKKLLPSIAWEYIMQFTGFSKVRRIYGWIKYSGLLGPDIEPVRKQSNSQ</sequence>
<name>A0AC35TUU4_9BILA</name>
<protein>
    <submittedName>
        <fullName evidence="2">Conjugal transfer protein</fullName>
    </submittedName>
</protein>
<proteinExistence type="predicted"/>
<organism evidence="1 2">
    <name type="scientific">Rhabditophanes sp. KR3021</name>
    <dbReference type="NCBI Taxonomy" id="114890"/>
    <lineage>
        <taxon>Eukaryota</taxon>
        <taxon>Metazoa</taxon>
        <taxon>Ecdysozoa</taxon>
        <taxon>Nematoda</taxon>
        <taxon>Chromadorea</taxon>
        <taxon>Rhabditida</taxon>
        <taxon>Tylenchina</taxon>
        <taxon>Panagrolaimomorpha</taxon>
        <taxon>Strongyloidoidea</taxon>
        <taxon>Alloionematidae</taxon>
        <taxon>Rhabditophanes</taxon>
    </lineage>
</organism>
<accession>A0AC35TUU4</accession>
<dbReference type="Proteomes" id="UP000095286">
    <property type="component" value="Unplaced"/>
</dbReference>